<sequence length="443" mass="45455">MIWIGLAIVVLTFYLIYKNYEARLVLACSGLIMAFIGQVFAGSSTTVSVAVDAFVKQLVNGGLVPTIVTVMGFGYVMTYTKCSDHLVNMLVKPLTHVPFIVIPGAALITWVLNIILPSAAGIAAAVGVLLIPALIALKVRPVMAAAAVFVGTWGSVVSPGLMFNPQIASIAFKAKEIPSADAMIVIMQEALPCAVGAVVAAIVLAVICAFLKEGVGSTEITKELPEGEEIQKDFKVNPIKAIVPIIPLALLVLASKQVGLLPTKAFSVPVCMLIGTAIGIVVAIFNKQKVGDVSKRFCRGAGDGFCDVVILIAAAALFAAGMKSIGLTGTLVDAMKGSQSVAMFAAAVGPFVMAAICGSGNAAALAFNEAITPNAADFGLTVVQLGAVAQIAAGLGRTMSPVAGGVIILAGIAGVNPMEIVKRTAIPVILALVVVTVLMFILN</sequence>
<dbReference type="AlphaFoldDB" id="A0A6L6YL55"/>
<dbReference type="InterPro" id="IPR004669">
    <property type="entry name" value="C4_dicarb_anaerob_car"/>
</dbReference>
<feature type="transmembrane region" description="Helical" evidence="8">
    <location>
        <begin position="342"/>
        <end position="367"/>
    </location>
</feature>
<dbReference type="GO" id="GO:0015556">
    <property type="term" value="F:C4-dicarboxylate transmembrane transporter activity"/>
    <property type="evidence" value="ECO:0007669"/>
    <property type="project" value="InterPro"/>
</dbReference>
<keyword evidence="3" id="KW-0813">Transport</keyword>
<feature type="transmembrane region" description="Helical" evidence="8">
    <location>
        <begin position="266"/>
        <end position="285"/>
    </location>
</feature>
<feature type="transmembrane region" description="Helical" evidence="8">
    <location>
        <begin position="63"/>
        <end position="82"/>
    </location>
</feature>
<evidence type="ECO:0000256" key="4">
    <source>
        <dbReference type="ARBA" id="ARBA00022475"/>
    </source>
</evidence>
<evidence type="ECO:0000256" key="5">
    <source>
        <dbReference type="ARBA" id="ARBA00022692"/>
    </source>
</evidence>
<dbReference type="RefSeq" id="WP_160334278.1">
    <property type="nucleotide sequence ID" value="NZ_CALPCR010000022.1"/>
</dbReference>
<dbReference type="Pfam" id="PF03606">
    <property type="entry name" value="DcuC"/>
    <property type="match status" value="1"/>
</dbReference>
<evidence type="ECO:0000256" key="6">
    <source>
        <dbReference type="ARBA" id="ARBA00022989"/>
    </source>
</evidence>
<feature type="transmembrane region" description="Helical" evidence="8">
    <location>
        <begin position="118"/>
        <end position="137"/>
    </location>
</feature>
<feature type="transmembrane region" description="Helical" evidence="8">
    <location>
        <begin position="425"/>
        <end position="442"/>
    </location>
</feature>
<accession>A0A6L6YL55</accession>
<dbReference type="OrthoDB" id="1675518at2"/>
<feature type="transmembrane region" description="Helical" evidence="8">
    <location>
        <begin position="305"/>
        <end position="322"/>
    </location>
</feature>
<evidence type="ECO:0000256" key="3">
    <source>
        <dbReference type="ARBA" id="ARBA00022448"/>
    </source>
</evidence>
<gene>
    <name evidence="9" type="ORF">E5987_01290</name>
</gene>
<evidence type="ECO:0000313" key="9">
    <source>
        <dbReference type="EMBL" id="MVX55841.1"/>
    </source>
</evidence>
<feature type="transmembrane region" description="Helical" evidence="8">
    <location>
        <begin position="399"/>
        <end position="418"/>
    </location>
</feature>
<evidence type="ECO:0000256" key="8">
    <source>
        <dbReference type="SAM" id="Phobius"/>
    </source>
</evidence>
<dbReference type="PANTHER" id="PTHR42002">
    <property type="entry name" value="ANAEROBIC C4-DICARBOXYLATE TRANSPORTER DCUC-RELATED"/>
    <property type="match status" value="1"/>
</dbReference>
<evidence type="ECO:0000256" key="7">
    <source>
        <dbReference type="ARBA" id="ARBA00023136"/>
    </source>
</evidence>
<keyword evidence="4" id="KW-1003">Cell membrane</keyword>
<feature type="transmembrane region" description="Helical" evidence="8">
    <location>
        <begin position="183"/>
        <end position="211"/>
    </location>
</feature>
<evidence type="ECO:0000313" key="10">
    <source>
        <dbReference type="Proteomes" id="UP000472580"/>
    </source>
</evidence>
<feature type="transmembrane region" description="Helical" evidence="8">
    <location>
        <begin position="24"/>
        <end position="43"/>
    </location>
</feature>
<evidence type="ECO:0000256" key="2">
    <source>
        <dbReference type="ARBA" id="ARBA00005275"/>
    </source>
</evidence>
<protein>
    <submittedName>
        <fullName evidence="9">C4-dicarboxylate ABC transporter</fullName>
    </submittedName>
</protein>
<dbReference type="EMBL" id="WSRP01000003">
    <property type="protein sequence ID" value="MVX55841.1"/>
    <property type="molecule type" value="Genomic_DNA"/>
</dbReference>
<feature type="transmembrane region" description="Helical" evidence="8">
    <location>
        <begin position="144"/>
        <end position="163"/>
    </location>
</feature>
<comment type="caution">
    <text evidence="9">The sequence shown here is derived from an EMBL/GenBank/DDBJ whole genome shotgun (WGS) entry which is preliminary data.</text>
</comment>
<dbReference type="InterPro" id="IPR018385">
    <property type="entry name" value="C4_dicarb_anaerob_car-like"/>
</dbReference>
<keyword evidence="6 8" id="KW-1133">Transmembrane helix</keyword>
<keyword evidence="7 8" id="KW-0472">Membrane</keyword>
<feature type="transmembrane region" description="Helical" evidence="8">
    <location>
        <begin position="94"/>
        <end position="112"/>
    </location>
</feature>
<keyword evidence="5 8" id="KW-0812">Transmembrane</keyword>
<reference evidence="9 10" key="1">
    <citation type="submission" date="2019-12" db="EMBL/GenBank/DDBJ databases">
        <title>Microbes associate with the intestines of laboratory mice.</title>
        <authorList>
            <person name="Navarre W."/>
            <person name="Wong E."/>
        </authorList>
    </citation>
    <scope>NUCLEOTIDE SEQUENCE [LARGE SCALE GENOMIC DNA]</scope>
    <source>
        <strain evidence="9 10">NM82_D38</strain>
    </source>
</reference>
<dbReference type="NCBIfam" id="NF037994">
    <property type="entry name" value="DcuC_1"/>
    <property type="match status" value="1"/>
</dbReference>
<comment type="similarity">
    <text evidence="2">Belongs to the DcuC/DcuD transporter (TC 2.A.61) family.</text>
</comment>
<comment type="subcellular location">
    <subcellularLocation>
        <location evidence="1">Cell membrane</location>
        <topology evidence="1">Multi-pass membrane protein</topology>
    </subcellularLocation>
</comment>
<keyword evidence="10" id="KW-1185">Reference proteome</keyword>
<dbReference type="PANTHER" id="PTHR42002:SF2">
    <property type="entry name" value="ANAEROBIC C4-DICARBOXYLATE TRANSPORTER DCUC-RELATED"/>
    <property type="match status" value="1"/>
</dbReference>
<dbReference type="Proteomes" id="UP000472580">
    <property type="component" value="Unassembled WGS sequence"/>
</dbReference>
<dbReference type="GO" id="GO:0005886">
    <property type="term" value="C:plasma membrane"/>
    <property type="evidence" value="ECO:0007669"/>
    <property type="project" value="UniProtKB-SubCell"/>
</dbReference>
<evidence type="ECO:0000256" key="1">
    <source>
        <dbReference type="ARBA" id="ARBA00004651"/>
    </source>
</evidence>
<proteinExistence type="inferred from homology"/>
<organism evidence="9 10">
    <name type="scientific">Parasutterella muris</name>
    <dbReference type="NCBI Taxonomy" id="2565572"/>
    <lineage>
        <taxon>Bacteria</taxon>
        <taxon>Pseudomonadati</taxon>
        <taxon>Pseudomonadota</taxon>
        <taxon>Betaproteobacteria</taxon>
        <taxon>Burkholderiales</taxon>
        <taxon>Sutterellaceae</taxon>
        <taxon>Parasutterella</taxon>
    </lineage>
</organism>
<name>A0A6L6YL55_9BURK</name>